<dbReference type="OrthoDB" id="7339726at2"/>
<keyword evidence="2" id="KW-1185">Reference proteome</keyword>
<dbReference type="Proteomes" id="UP000275394">
    <property type="component" value="Unassembled WGS sequence"/>
</dbReference>
<accession>A0A3N2DYM9</accession>
<evidence type="ECO:0000313" key="2">
    <source>
        <dbReference type="Proteomes" id="UP000275394"/>
    </source>
</evidence>
<name>A0A3N2DYM9_9GAMM</name>
<organism evidence="1 2">
    <name type="scientific">Sinobacterium caligoides</name>
    <dbReference type="NCBI Taxonomy" id="933926"/>
    <lineage>
        <taxon>Bacteria</taxon>
        <taxon>Pseudomonadati</taxon>
        <taxon>Pseudomonadota</taxon>
        <taxon>Gammaproteobacteria</taxon>
        <taxon>Cellvibrionales</taxon>
        <taxon>Spongiibacteraceae</taxon>
        <taxon>Sinobacterium</taxon>
    </lineage>
</organism>
<dbReference type="EMBL" id="RKHR01000003">
    <property type="protein sequence ID" value="ROS04928.1"/>
    <property type="molecule type" value="Genomic_DNA"/>
</dbReference>
<comment type="caution">
    <text evidence="1">The sequence shown here is derived from an EMBL/GenBank/DDBJ whole genome shotgun (WGS) entry which is preliminary data.</text>
</comment>
<dbReference type="InterPro" id="IPR029787">
    <property type="entry name" value="Nucleotide_cyclase"/>
</dbReference>
<proteinExistence type="predicted"/>
<dbReference type="Gene3D" id="3.30.70.1230">
    <property type="entry name" value="Nucleotide cyclase"/>
    <property type="match status" value="1"/>
</dbReference>
<reference evidence="1 2" key="1">
    <citation type="submission" date="2018-11" db="EMBL/GenBank/DDBJ databases">
        <title>Genomic Encyclopedia of Type Strains, Phase IV (KMG-IV): sequencing the most valuable type-strain genomes for metagenomic binning, comparative biology and taxonomic classification.</title>
        <authorList>
            <person name="Goeker M."/>
        </authorList>
    </citation>
    <scope>NUCLEOTIDE SEQUENCE [LARGE SCALE GENOMIC DNA]</scope>
    <source>
        <strain evidence="1 2">DSM 100316</strain>
    </source>
</reference>
<evidence type="ECO:0000313" key="1">
    <source>
        <dbReference type="EMBL" id="ROS04928.1"/>
    </source>
</evidence>
<protein>
    <submittedName>
        <fullName evidence="1">Uncharacterized protein</fullName>
    </submittedName>
</protein>
<gene>
    <name evidence="1" type="ORF">EDC56_0445</name>
</gene>
<dbReference type="AlphaFoldDB" id="A0A3N2DYM9"/>
<dbReference type="RefSeq" id="WP_123710886.1">
    <property type="nucleotide sequence ID" value="NZ_RKHR01000003.1"/>
</dbReference>
<sequence length="428" mass="48700">MDSEDKQITRAASLNIVQRGNLKFLESQIREHWCLGQNIVLCWHASEQGVELLLAPHYFLAQFSAALNQDAVASRLEALNGLFIKKLISGRRQMSARAFQGAAKRLQLEPIAIELPIPVLGDSTAERMTEELLHRYSISYVDKRAVILFDIVDFSLFTPFEQTSQLNSLSYSINSSYHKLLKHGIEVNFTRTTTGDGFYIWNRDNSAEASLNLYLFMLLVVMDNAIAQRKARGNTVPAIRTGFHMGSHYEFYQAEGLNPTMFSYIVGDVTIELSRMLDGAHRGQIVMGDFTTTVPTSMREGAYLIDVDTPRFIERIRKQLPLLKQLSLSGENIEKVHCYLTGETGASGGETVKTFTITDKHGLSRKTYNVRINIHTRNGQAIILGMQRRWKDRRRNIEERRQAGLESERRRLVGERKQSRVARLDKVT</sequence>